<sequence>MKLLAVRDNLHHASIAYDIDLSCTATTGNARSSSTGAVVGVHLTLNR</sequence>
<dbReference type="RefSeq" id="WP_175107824.1">
    <property type="nucleotide sequence ID" value="NZ_CADIKM010000050.1"/>
</dbReference>
<reference evidence="1 2" key="1">
    <citation type="submission" date="2020-04" db="EMBL/GenBank/DDBJ databases">
        <authorList>
            <person name="De Canck E."/>
        </authorList>
    </citation>
    <scope>NUCLEOTIDE SEQUENCE [LARGE SCALE GENOMIC DNA]</scope>
    <source>
        <strain evidence="1 2">LMG 28138</strain>
    </source>
</reference>
<dbReference type="AlphaFoldDB" id="A0A6S7D0K3"/>
<protein>
    <submittedName>
        <fullName evidence="1">Uncharacterized protein</fullName>
    </submittedName>
</protein>
<gene>
    <name evidence="1" type="ORF">LMG28138_05250</name>
</gene>
<name>A0A6S7D0K3_9BURK</name>
<organism evidence="1 2">
    <name type="scientific">Pararobbsia alpina</name>
    <dbReference type="NCBI Taxonomy" id="621374"/>
    <lineage>
        <taxon>Bacteria</taxon>
        <taxon>Pseudomonadati</taxon>
        <taxon>Pseudomonadota</taxon>
        <taxon>Betaproteobacteria</taxon>
        <taxon>Burkholderiales</taxon>
        <taxon>Burkholderiaceae</taxon>
        <taxon>Pararobbsia</taxon>
    </lineage>
</organism>
<dbReference type="EMBL" id="CADIKM010000050">
    <property type="protein sequence ID" value="CAB3802764.1"/>
    <property type="molecule type" value="Genomic_DNA"/>
</dbReference>
<accession>A0A6S7D0K3</accession>
<evidence type="ECO:0000313" key="1">
    <source>
        <dbReference type="EMBL" id="CAB3802764.1"/>
    </source>
</evidence>
<evidence type="ECO:0000313" key="2">
    <source>
        <dbReference type="Proteomes" id="UP000494115"/>
    </source>
</evidence>
<keyword evidence="2" id="KW-1185">Reference proteome</keyword>
<dbReference type="Proteomes" id="UP000494115">
    <property type="component" value="Unassembled WGS sequence"/>
</dbReference>
<proteinExistence type="predicted"/>